<evidence type="ECO:0000313" key="1">
    <source>
        <dbReference type="EMBL" id="QJA72267.1"/>
    </source>
</evidence>
<gene>
    <name evidence="1" type="ORF">MM415A02819_0006</name>
</gene>
<reference evidence="1" key="1">
    <citation type="submission" date="2020-03" db="EMBL/GenBank/DDBJ databases">
        <title>The deep terrestrial virosphere.</title>
        <authorList>
            <person name="Holmfeldt K."/>
            <person name="Nilsson E."/>
            <person name="Simone D."/>
            <person name="Lopez-Fernandez M."/>
            <person name="Wu X."/>
            <person name="de Brujin I."/>
            <person name="Lundin D."/>
            <person name="Andersson A."/>
            <person name="Bertilsson S."/>
            <person name="Dopson M."/>
        </authorList>
    </citation>
    <scope>NUCLEOTIDE SEQUENCE</scope>
    <source>
        <strain evidence="1">MM415A02819</strain>
    </source>
</reference>
<sequence>MKLDFERGIPKKCIHCKMKPERMVEKYGMGWMIFTVPQTNIMFMQCPNCNGIMGNTKALSNTLRLKKMREEESRKVIPANGGEVLKFGNN</sequence>
<protein>
    <submittedName>
        <fullName evidence="1">Uncharacterized protein</fullName>
    </submittedName>
</protein>
<organism evidence="1">
    <name type="scientific">viral metagenome</name>
    <dbReference type="NCBI Taxonomy" id="1070528"/>
    <lineage>
        <taxon>unclassified sequences</taxon>
        <taxon>metagenomes</taxon>
        <taxon>organismal metagenomes</taxon>
    </lineage>
</organism>
<proteinExistence type="predicted"/>
<dbReference type="EMBL" id="MT141937">
    <property type="protein sequence ID" value="QJA72267.1"/>
    <property type="molecule type" value="Genomic_DNA"/>
</dbReference>
<accession>A0A6M3JUA0</accession>
<dbReference type="AlphaFoldDB" id="A0A6M3JUA0"/>
<name>A0A6M3JUA0_9ZZZZ</name>